<keyword evidence="5 12" id="KW-0337">GPI-anchor biosynthesis</keyword>
<dbReference type="SUPFAM" id="SSF53649">
    <property type="entry name" value="Alkaline phosphatase-like"/>
    <property type="match status" value="1"/>
</dbReference>
<dbReference type="InParanoid" id="B3RIP8"/>
<dbReference type="EMBL" id="DS985241">
    <property type="protein sequence ID" value="EDV29759.1"/>
    <property type="molecule type" value="Genomic_DNA"/>
</dbReference>
<dbReference type="CDD" id="cd16020">
    <property type="entry name" value="GPI_EPT_1"/>
    <property type="match status" value="1"/>
</dbReference>
<dbReference type="Gene3D" id="3.40.720.10">
    <property type="entry name" value="Alkaline Phosphatase, subunit A"/>
    <property type="match status" value="1"/>
</dbReference>
<organism evidence="14 15">
    <name type="scientific">Trichoplax adhaerens</name>
    <name type="common">Trichoplax reptans</name>
    <dbReference type="NCBI Taxonomy" id="10228"/>
    <lineage>
        <taxon>Eukaryota</taxon>
        <taxon>Metazoa</taxon>
        <taxon>Placozoa</taxon>
        <taxon>Uniplacotomia</taxon>
        <taxon>Trichoplacea</taxon>
        <taxon>Trichoplacidae</taxon>
        <taxon>Trichoplax</taxon>
    </lineage>
</organism>
<evidence type="ECO:0000313" key="14">
    <source>
        <dbReference type="EMBL" id="EDV29759.1"/>
    </source>
</evidence>
<feature type="transmembrane region" description="Helical" evidence="12">
    <location>
        <begin position="637"/>
        <end position="656"/>
    </location>
</feature>
<feature type="transmembrane region" description="Helical" evidence="12">
    <location>
        <begin position="607"/>
        <end position="625"/>
    </location>
</feature>
<name>B3RIP8_TRIAD</name>
<dbReference type="PANTHER" id="PTHR12250">
    <property type="entry name" value="PHOSPHATIDYLINOSITOL GLYCAN, CLASS N"/>
    <property type="match status" value="1"/>
</dbReference>
<dbReference type="HOGENOM" id="CLU_007676_0_0_1"/>
<accession>B3RIP8</accession>
<evidence type="ECO:0000256" key="2">
    <source>
        <dbReference type="ARBA" id="ARBA00004687"/>
    </source>
</evidence>
<keyword evidence="6 12" id="KW-0808">Transferase</keyword>
<keyword evidence="11" id="KW-0325">Glycoprotein</keyword>
<gene>
    <name evidence="14" type="ORF">TRIADDRAFT_18467</name>
</gene>
<dbReference type="InterPro" id="IPR037671">
    <property type="entry name" value="PIGN_N"/>
</dbReference>
<evidence type="ECO:0000256" key="12">
    <source>
        <dbReference type="RuleBase" id="RU367138"/>
    </source>
</evidence>
<comment type="caution">
    <text evidence="12">Lacks conserved residue(s) required for the propagation of feature annotation.</text>
</comment>
<keyword evidence="10 12" id="KW-0472">Membrane</keyword>
<dbReference type="Proteomes" id="UP000009022">
    <property type="component" value="Unassembled WGS sequence"/>
</dbReference>
<dbReference type="InterPro" id="IPR007070">
    <property type="entry name" value="GPI_EtnP_transferase_1"/>
</dbReference>
<evidence type="ECO:0000256" key="7">
    <source>
        <dbReference type="ARBA" id="ARBA00022692"/>
    </source>
</evidence>
<dbReference type="GeneID" id="6750175"/>
<dbReference type="PhylomeDB" id="B3RIP8"/>
<feature type="transmembrane region" description="Helical" evidence="12">
    <location>
        <begin position="676"/>
        <end position="697"/>
    </location>
</feature>
<evidence type="ECO:0000259" key="13">
    <source>
        <dbReference type="Pfam" id="PF04987"/>
    </source>
</evidence>
<dbReference type="OrthoDB" id="2748310at2759"/>
<feature type="transmembrane region" description="Helical" evidence="12">
    <location>
        <begin position="718"/>
        <end position="736"/>
    </location>
</feature>
<dbReference type="InterPro" id="IPR017850">
    <property type="entry name" value="Alkaline_phosphatase_core_sf"/>
</dbReference>
<evidence type="ECO:0000313" key="15">
    <source>
        <dbReference type="Proteomes" id="UP000009022"/>
    </source>
</evidence>
<evidence type="ECO:0000256" key="8">
    <source>
        <dbReference type="ARBA" id="ARBA00022824"/>
    </source>
</evidence>
<dbReference type="OMA" id="SFFGMET"/>
<reference evidence="14 15" key="1">
    <citation type="journal article" date="2008" name="Nature">
        <title>The Trichoplax genome and the nature of placozoans.</title>
        <authorList>
            <person name="Srivastava M."/>
            <person name="Begovic E."/>
            <person name="Chapman J."/>
            <person name="Putnam N.H."/>
            <person name="Hellsten U."/>
            <person name="Kawashima T."/>
            <person name="Kuo A."/>
            <person name="Mitros T."/>
            <person name="Salamov A."/>
            <person name="Carpenter M.L."/>
            <person name="Signorovitch A.Y."/>
            <person name="Moreno M.A."/>
            <person name="Kamm K."/>
            <person name="Grimwood J."/>
            <person name="Schmutz J."/>
            <person name="Shapiro H."/>
            <person name="Grigoriev I.V."/>
            <person name="Buss L.W."/>
            <person name="Schierwater B."/>
            <person name="Dellaporta S.L."/>
            <person name="Rokhsar D.S."/>
        </authorList>
    </citation>
    <scope>NUCLEOTIDE SEQUENCE [LARGE SCALE GENOMIC DNA]</scope>
    <source>
        <strain evidence="14 15">Grell-BS-1999</strain>
    </source>
</reference>
<protein>
    <recommendedName>
        <fullName evidence="4 12">GPI ethanolamine phosphate transferase 1</fullName>
        <ecNumber evidence="12">2.-.-.-</ecNumber>
    </recommendedName>
</protein>
<proteinExistence type="inferred from homology"/>
<dbReference type="GO" id="GO:0006506">
    <property type="term" value="P:GPI anchor biosynthetic process"/>
    <property type="evidence" value="ECO:0000318"/>
    <property type="project" value="GO_Central"/>
</dbReference>
<evidence type="ECO:0000256" key="1">
    <source>
        <dbReference type="ARBA" id="ARBA00004477"/>
    </source>
</evidence>
<keyword evidence="9 12" id="KW-1133">Transmembrane helix</keyword>
<dbReference type="KEGG" id="tad:TRIADDRAFT_18467"/>
<keyword evidence="7 12" id="KW-0812">Transmembrane</keyword>
<feature type="transmembrane region" description="Helical" evidence="12">
    <location>
        <begin position="439"/>
        <end position="461"/>
    </location>
</feature>
<sequence length="777" mass="87908">MALFTEVYWFALVGILVHVVYLGSIFEVYFTSPIVSGMAPHSVKQPAPAKRLVFIVSDGLRADKLYEIPNKNTSRSPYLRDIVENHGSWGVLHTRVPTESRPGHVALLAGFYEDVSAVTKGWKENPVEFDSLFNQSYHTWSWGSPDILPMFSNGANPHRVDTYMYPPEFEDFATDDASRLDTWVFDRVEQFFMKAKLNSSLSKEVKKGGVLLFLHLLGVDTNGHAHKPYSKEYLDNIAVVDKGIEKTVRVIEDFFEHDQRTSYIFTSDHGMTDWGSHGAGLNQETDCPIIAWGAGISKATPETKNEYQDGYSKKWHLSHIRRSDVMQADVAPLAASLLGIPIPVNSVGILPSSFLNTSDSYTAECIIVNAKEIVAQFKVKINASKSFFVSSIHGVLYLLRSRGGKEEPIHYQYSTGSLGKTLATLAIEGLNYYHNYDRLFLSIMIASGFVGWILYIVLFLIKKHTNNSDIFKVKVSYQYVFNDYFIVMSNAYSLAQRSPFTHYIYVMVPNFFWSQILRQRKILSERINDTRIGDSFYIVLLFFCIELLVISFFYRISLTIALVGLGVWPLTTTLMQKNKFICGYWLIACLLVGIFPSLPAVGRAANYTYVTIAGVLTVLIGLYIITRYPSLLCNLDFTSTIYKLLLLVVASLAVIVVNNTARSINNKHGLPLFNQIYSWLVLCTSWILPLFSSNYLLDRLLSIFLSLMSTYILFSTSYEALFCLCFCNLLSVWIIIEQKLSNVTTGQVGIAKYILKLIVLQYNNLGELVHKILSHLI</sequence>
<dbReference type="FunCoup" id="B3RIP8">
    <property type="interactions" value="935"/>
</dbReference>
<dbReference type="Pfam" id="PF04987">
    <property type="entry name" value="PigN"/>
    <property type="match status" value="1"/>
</dbReference>
<dbReference type="CTD" id="6750175"/>
<comment type="subcellular location">
    <subcellularLocation>
        <location evidence="1 12">Endoplasmic reticulum membrane</location>
        <topology evidence="1 12">Multi-pass membrane protein</topology>
    </subcellularLocation>
</comment>
<dbReference type="AlphaFoldDB" id="B3RIP8"/>
<dbReference type="FunFam" id="3.40.720.10:FF:000015">
    <property type="entry name" value="GPI ethanolamine phosphate transferase 1"/>
    <property type="match status" value="1"/>
</dbReference>
<evidence type="ECO:0000256" key="11">
    <source>
        <dbReference type="ARBA" id="ARBA00023180"/>
    </source>
</evidence>
<dbReference type="EC" id="2.-.-.-" evidence="12"/>
<keyword evidence="15" id="KW-1185">Reference proteome</keyword>
<feature type="transmembrane region" description="Helical" evidence="12">
    <location>
        <begin position="536"/>
        <end position="568"/>
    </location>
</feature>
<evidence type="ECO:0000256" key="9">
    <source>
        <dbReference type="ARBA" id="ARBA00022989"/>
    </source>
</evidence>
<dbReference type="RefSeq" id="XP_002108961.1">
    <property type="nucleotide sequence ID" value="XM_002108925.1"/>
</dbReference>
<evidence type="ECO:0000256" key="3">
    <source>
        <dbReference type="ARBA" id="ARBA00008400"/>
    </source>
</evidence>
<dbReference type="STRING" id="10228.B3RIP8"/>
<keyword evidence="8 12" id="KW-0256">Endoplasmic reticulum</keyword>
<dbReference type="PANTHER" id="PTHR12250:SF0">
    <property type="entry name" value="GPI ETHANOLAMINE PHOSPHATE TRANSFERASE 1"/>
    <property type="match status" value="1"/>
</dbReference>
<evidence type="ECO:0000256" key="6">
    <source>
        <dbReference type="ARBA" id="ARBA00022679"/>
    </source>
</evidence>
<evidence type="ECO:0000256" key="5">
    <source>
        <dbReference type="ARBA" id="ARBA00022502"/>
    </source>
</evidence>
<comment type="similarity">
    <text evidence="3 12">Belongs to the PIGG/PIGN/PIGO family. PIGN subfamily.</text>
</comment>
<dbReference type="GO" id="GO:0005789">
    <property type="term" value="C:endoplasmic reticulum membrane"/>
    <property type="evidence" value="ECO:0000318"/>
    <property type="project" value="GO_Central"/>
</dbReference>
<comment type="pathway">
    <text evidence="2 12">Glycolipid biosynthesis; glycosylphosphatidylinositol-anchor biosynthesis.</text>
</comment>
<dbReference type="Pfam" id="PF01663">
    <property type="entry name" value="Phosphodiest"/>
    <property type="match status" value="1"/>
</dbReference>
<dbReference type="UniPathway" id="UPA00196"/>
<feature type="transmembrane region" description="Helical" evidence="12">
    <location>
        <begin position="580"/>
        <end position="601"/>
    </location>
</feature>
<dbReference type="InterPro" id="IPR002591">
    <property type="entry name" value="Phosphodiest/P_Trfase"/>
</dbReference>
<dbReference type="eggNOG" id="KOG2124">
    <property type="taxonomic scope" value="Eukaryota"/>
</dbReference>
<feature type="domain" description="GPI ethanolamine phosphate transferase 1 C-terminal" evidence="13">
    <location>
        <begin position="428"/>
        <end position="742"/>
    </location>
</feature>
<dbReference type="InterPro" id="IPR017852">
    <property type="entry name" value="GPI_EtnP_transferase_1_C"/>
</dbReference>
<evidence type="ECO:0000256" key="10">
    <source>
        <dbReference type="ARBA" id="ARBA00023136"/>
    </source>
</evidence>
<comment type="function">
    <text evidence="12">Ethanolamine phosphate transferase involved in glycosylphosphatidylinositol-anchor biosynthesis. Transfers ethanolamine phosphate to the first alpha-1,4-linked mannose of the glycosylphosphatidylinositol precursor of GPI-anchor.</text>
</comment>
<dbReference type="GO" id="GO:0051377">
    <property type="term" value="F:mannose-ethanolamine phosphotransferase activity"/>
    <property type="evidence" value="ECO:0000318"/>
    <property type="project" value="GO_Central"/>
</dbReference>
<feature type="transmembrane region" description="Helical" evidence="12">
    <location>
        <begin position="7"/>
        <end position="30"/>
    </location>
</feature>
<evidence type="ECO:0000256" key="4">
    <source>
        <dbReference type="ARBA" id="ARBA00020831"/>
    </source>
</evidence>